<accession>A0A0N5CK14</accession>
<evidence type="ECO:0000256" key="4">
    <source>
        <dbReference type="ARBA" id="ARBA00023125"/>
    </source>
</evidence>
<proteinExistence type="inferred from homology"/>
<dbReference type="PROSITE" id="PS00685">
    <property type="entry name" value="NFYB_HAP3"/>
    <property type="match status" value="1"/>
</dbReference>
<dbReference type="Proteomes" id="UP000276776">
    <property type="component" value="Unassembled WGS sequence"/>
</dbReference>
<keyword evidence="3" id="KW-0805">Transcription regulation</keyword>
<feature type="domain" description="Transcription factor CBF/NF-Y/archaeal histone" evidence="10">
    <location>
        <begin position="56"/>
        <end position="119"/>
    </location>
</feature>
<evidence type="ECO:0000313" key="13">
    <source>
        <dbReference type="WBParaSite" id="TCLT_0000039101-mRNA-1"/>
    </source>
</evidence>
<evidence type="ECO:0000256" key="3">
    <source>
        <dbReference type="ARBA" id="ARBA00023015"/>
    </source>
</evidence>
<dbReference type="GO" id="GO:0046982">
    <property type="term" value="F:protein heterodimerization activity"/>
    <property type="evidence" value="ECO:0007669"/>
    <property type="project" value="InterPro"/>
</dbReference>
<organism evidence="13">
    <name type="scientific">Thelazia callipaeda</name>
    <name type="common">Oriental eyeworm</name>
    <name type="synonym">Parasitic nematode</name>
    <dbReference type="NCBI Taxonomy" id="103827"/>
    <lineage>
        <taxon>Eukaryota</taxon>
        <taxon>Metazoa</taxon>
        <taxon>Ecdysozoa</taxon>
        <taxon>Nematoda</taxon>
        <taxon>Chromadorea</taxon>
        <taxon>Rhabditida</taxon>
        <taxon>Spirurina</taxon>
        <taxon>Spiruromorpha</taxon>
        <taxon>Thelazioidea</taxon>
        <taxon>Thelaziidae</taxon>
        <taxon>Thelazia</taxon>
    </lineage>
</organism>
<dbReference type="GO" id="GO:0000978">
    <property type="term" value="F:RNA polymerase II cis-regulatory region sequence-specific DNA binding"/>
    <property type="evidence" value="ECO:0007669"/>
    <property type="project" value="TreeGrafter"/>
</dbReference>
<dbReference type="FunFam" id="1.10.20.10:FF:000099">
    <property type="entry name" value="nuclear transcription factor Y subunit beta"/>
    <property type="match status" value="1"/>
</dbReference>
<evidence type="ECO:0000256" key="7">
    <source>
        <dbReference type="ARBA" id="ARBA00029965"/>
    </source>
</evidence>
<dbReference type="WBParaSite" id="TCLT_0000039101-mRNA-1">
    <property type="protein sequence ID" value="TCLT_0000039101-mRNA-1"/>
    <property type="gene ID" value="TCLT_0000039101"/>
</dbReference>
<dbReference type="PANTHER" id="PTHR11064">
    <property type="entry name" value="CCAAT-BINDING TRANSCRIPTION FACTOR-RELATED"/>
    <property type="match status" value="1"/>
</dbReference>
<reference evidence="11 12" key="2">
    <citation type="submission" date="2018-11" db="EMBL/GenBank/DDBJ databases">
        <authorList>
            <consortium name="Pathogen Informatics"/>
        </authorList>
    </citation>
    <scope>NUCLEOTIDE SEQUENCE [LARGE SCALE GENOMIC DNA]</scope>
</reference>
<evidence type="ECO:0000256" key="5">
    <source>
        <dbReference type="ARBA" id="ARBA00023163"/>
    </source>
</evidence>
<dbReference type="PRINTS" id="PR00615">
    <property type="entry name" value="CCAATSUBUNTA"/>
</dbReference>
<dbReference type="InterPro" id="IPR003956">
    <property type="entry name" value="Transcrpt_fac_NFYB/HAP3_CS"/>
</dbReference>
<evidence type="ECO:0000256" key="1">
    <source>
        <dbReference type="ARBA" id="ARBA00009053"/>
    </source>
</evidence>
<evidence type="ECO:0000256" key="6">
    <source>
        <dbReference type="ARBA" id="ARBA00025263"/>
    </source>
</evidence>
<dbReference type="GO" id="GO:0001228">
    <property type="term" value="F:DNA-binding transcription activator activity, RNA polymerase II-specific"/>
    <property type="evidence" value="ECO:0007669"/>
    <property type="project" value="InterPro"/>
</dbReference>
<dbReference type="SUPFAM" id="SSF47113">
    <property type="entry name" value="Histone-fold"/>
    <property type="match status" value="1"/>
</dbReference>
<evidence type="ECO:0000259" key="10">
    <source>
        <dbReference type="Pfam" id="PF00808"/>
    </source>
</evidence>
<dbReference type="Gene3D" id="1.10.20.10">
    <property type="entry name" value="Histone, subunit A"/>
    <property type="match status" value="1"/>
</dbReference>
<dbReference type="InterPro" id="IPR027113">
    <property type="entry name" value="Transc_fact_NFYB/HAP3"/>
</dbReference>
<feature type="compositionally biased region" description="Basic and acidic residues" evidence="9">
    <location>
        <begin position="1"/>
        <end position="19"/>
    </location>
</feature>
<dbReference type="Pfam" id="PF00808">
    <property type="entry name" value="CBFD_NFYB_HMF"/>
    <property type="match status" value="1"/>
</dbReference>
<feature type="region of interest" description="Disordered" evidence="9">
    <location>
        <begin position="402"/>
        <end position="424"/>
    </location>
</feature>
<comment type="function">
    <text evidence="6">Component of the sequence-specific heterotrimeric transcription factor (NF-Y) which specifically recognizes a 5'-CCAAT-3' box motif found in the promoters of its target genes. NF-Y can function as both an activator and a repressor, depending on its interacting cofactors.</text>
</comment>
<evidence type="ECO:0000313" key="11">
    <source>
        <dbReference type="EMBL" id="VDM95343.1"/>
    </source>
</evidence>
<evidence type="ECO:0000256" key="2">
    <source>
        <dbReference type="ARBA" id="ARBA00015277"/>
    </source>
</evidence>
<dbReference type="EMBL" id="UYYF01000026">
    <property type="protein sequence ID" value="VDM95343.1"/>
    <property type="molecule type" value="Genomic_DNA"/>
</dbReference>
<keyword evidence="4" id="KW-0238">DNA-binding</keyword>
<reference evidence="13" key="1">
    <citation type="submission" date="2017-02" db="UniProtKB">
        <authorList>
            <consortium name="WormBaseParasite"/>
        </authorList>
    </citation>
    <scope>IDENTIFICATION</scope>
</reference>
<evidence type="ECO:0000313" key="12">
    <source>
        <dbReference type="Proteomes" id="UP000276776"/>
    </source>
</evidence>
<dbReference type="STRING" id="103827.A0A0N5CK14"/>
<dbReference type="PANTHER" id="PTHR11064:SF9">
    <property type="entry name" value="NUCLEAR TRANSCRIPTION FACTOR Y SUBUNIT BETA"/>
    <property type="match status" value="1"/>
</dbReference>
<dbReference type="AlphaFoldDB" id="A0A0N5CK14"/>
<dbReference type="InterPro" id="IPR003958">
    <property type="entry name" value="CBFA_NFYB_domain"/>
</dbReference>
<comment type="similarity">
    <text evidence="1">Belongs to the NFYB/HAP3 subunit family.</text>
</comment>
<evidence type="ECO:0000256" key="9">
    <source>
        <dbReference type="SAM" id="MobiDB-lite"/>
    </source>
</evidence>
<dbReference type="CDD" id="cd22907">
    <property type="entry name" value="HFD_NFYB"/>
    <property type="match status" value="1"/>
</dbReference>
<gene>
    <name evidence="11" type="ORF">TCLT_LOCUS392</name>
</gene>
<protein>
    <recommendedName>
        <fullName evidence="2">Nuclear transcription factor Y subunit beta</fullName>
    </recommendedName>
    <alternativeName>
        <fullName evidence="7">CAAT box DNA-binding protein subunit B</fullName>
    </alternativeName>
    <alternativeName>
        <fullName evidence="8">Nuclear transcription factor Y subunit B</fullName>
    </alternativeName>
</protein>
<dbReference type="GO" id="GO:0016602">
    <property type="term" value="C:CCAAT-binding factor complex"/>
    <property type="evidence" value="ECO:0007669"/>
    <property type="project" value="InterPro"/>
</dbReference>
<keyword evidence="5" id="KW-0804">Transcription</keyword>
<name>A0A0N5CK14_THECL</name>
<dbReference type="InterPro" id="IPR009072">
    <property type="entry name" value="Histone-fold"/>
</dbReference>
<sequence length="424" mass="47265">MSGEKNPENFLSERQREDSACQTDGTLEEINGSGQGGNDHSEDNMSPKPILEQDRFLPIANISRLMKNVIPRSGKVAKDAKECVQECVSEFISFITSEACDRCINEKRKTITGEDIILAFSTLGFDNYVEPMSVYVKKFREAFRADRSNETITESSSSQASFLEKVNVNQVVSHSDVYTIQDGNEPVPSTSDCTSQVVFAEPRLNFCGCAFDLHFVYIITQEDADGVIRVLDAGNVQQLQFLMDPTTGQHYINVQNPNGTQQLLPIQVNCLIFASSRGIHFFPCFLDFLLFSSINVATVSDTNPSLPSGILETDNRIGDKVMNEEMPSFVTEADFRPSLAESNNVTLMEAQMVAHGSEPPINNHVYEIAPEHDITGCSMANAHHKEHIPYVATMGQYGHHQMNRTTGEHSRKRSHDGIEYISFE</sequence>
<keyword evidence="12" id="KW-1185">Reference proteome</keyword>
<feature type="region of interest" description="Disordered" evidence="9">
    <location>
        <begin position="1"/>
        <end position="48"/>
    </location>
</feature>
<evidence type="ECO:0000256" key="8">
    <source>
        <dbReference type="ARBA" id="ARBA00031126"/>
    </source>
</evidence>
<feature type="compositionally biased region" description="Basic and acidic residues" evidence="9">
    <location>
        <begin position="39"/>
        <end position="48"/>
    </location>
</feature>
<dbReference type="OrthoDB" id="386949at2759"/>